<dbReference type="PANTHER" id="PTHR32133">
    <property type="entry name" value="OS07G0120400 PROTEIN"/>
    <property type="match status" value="1"/>
</dbReference>
<organism evidence="4 5">
    <name type="scientific">Digitaria exilis</name>
    <dbReference type="NCBI Taxonomy" id="1010633"/>
    <lineage>
        <taxon>Eukaryota</taxon>
        <taxon>Viridiplantae</taxon>
        <taxon>Streptophyta</taxon>
        <taxon>Embryophyta</taxon>
        <taxon>Tracheophyta</taxon>
        <taxon>Spermatophyta</taxon>
        <taxon>Magnoliopsida</taxon>
        <taxon>Liliopsida</taxon>
        <taxon>Poales</taxon>
        <taxon>Poaceae</taxon>
        <taxon>PACMAD clade</taxon>
        <taxon>Panicoideae</taxon>
        <taxon>Panicodae</taxon>
        <taxon>Paniceae</taxon>
        <taxon>Anthephorinae</taxon>
        <taxon>Digitaria</taxon>
    </lineage>
</organism>
<dbReference type="PANTHER" id="PTHR32133:SF134">
    <property type="entry name" value="OS05G0320100 PROTEIN"/>
    <property type="match status" value="1"/>
</dbReference>
<evidence type="ECO:0008006" key="6">
    <source>
        <dbReference type="Google" id="ProtNLM"/>
    </source>
</evidence>
<comment type="caution">
    <text evidence="4">The sequence shown here is derived from an EMBL/GenBank/DDBJ whole genome shotgun (WGS) entry which is preliminary data.</text>
</comment>
<dbReference type="Pfam" id="PF12937">
    <property type="entry name" value="F-box-like"/>
    <property type="match status" value="1"/>
</dbReference>
<evidence type="ECO:0000259" key="3">
    <source>
        <dbReference type="Pfam" id="PF23635"/>
    </source>
</evidence>
<dbReference type="AlphaFoldDB" id="A0A835AR70"/>
<dbReference type="Gene3D" id="1.20.1280.50">
    <property type="match status" value="1"/>
</dbReference>
<evidence type="ECO:0000256" key="1">
    <source>
        <dbReference type="SAM" id="MobiDB-lite"/>
    </source>
</evidence>
<dbReference type="InterPro" id="IPR001810">
    <property type="entry name" value="F-box_dom"/>
</dbReference>
<dbReference type="InterPro" id="IPR056594">
    <property type="entry name" value="AT5G49610-like_b-prop"/>
</dbReference>
<keyword evidence="5" id="KW-1185">Reference proteome</keyword>
<dbReference type="InterPro" id="IPR036047">
    <property type="entry name" value="F-box-like_dom_sf"/>
</dbReference>
<feature type="region of interest" description="Disordered" evidence="1">
    <location>
        <begin position="446"/>
        <end position="480"/>
    </location>
</feature>
<dbReference type="Proteomes" id="UP000636709">
    <property type="component" value="Unassembled WGS sequence"/>
</dbReference>
<dbReference type="OrthoDB" id="605137at2759"/>
<sequence>MDNDEILTEILVRLPPRPSSFLCASLVCKRWRRFIADPYFLRRLRAHHREMRPIGLFAQEGGVIRFTPLLEPPDCIPRERLSMSTNYDEGWRLVECRNGLALLLSRKLMEVAVWDPVTGEKRCLAVPPEFKGQYSRKIIWSAALLCDDSKQALSVIVLGHGDLRKDDQPQVFASVFESGAGIWGDLIFGSMKAPLWLAKPSTLVGNSLCWWLCGNRHKGILEFDRQRKNLAVIDTPVDAHVILYSTFQIIRMEDNGLGLAILSDVRMQLWERKTDSGGFSIWMLHKAIELDKLLSLPVESTLLMIQGYYEDGHWIFIRTSIGLFMIQLKSMQCRKIFGTSFNSCRPYTTFCCTAVLQKGIEQRLSRGWRPLHIVFRMALPSCVPLAACVISSVTGGSTTPHATALPHLPSHQHLISQPLLQEEQGIDRADQEIGFDGEMKLRRGIVPDEWKEGTRNTNESGGLKIDRKKTRSDSAVCSVQ</sequence>
<feature type="domain" description="F-box protein AT5G49610-like beta-propeller" evidence="3">
    <location>
        <begin position="93"/>
        <end position="339"/>
    </location>
</feature>
<accession>A0A835AR70</accession>
<evidence type="ECO:0000313" key="5">
    <source>
        <dbReference type="Proteomes" id="UP000636709"/>
    </source>
</evidence>
<name>A0A835AR70_9POAL</name>
<evidence type="ECO:0000313" key="4">
    <source>
        <dbReference type="EMBL" id="KAF8666192.1"/>
    </source>
</evidence>
<dbReference type="Pfam" id="PF23635">
    <property type="entry name" value="Beta-prop_AT5G49610-like"/>
    <property type="match status" value="1"/>
</dbReference>
<feature type="domain" description="F-box" evidence="2">
    <location>
        <begin position="4"/>
        <end position="44"/>
    </location>
</feature>
<gene>
    <name evidence="4" type="ORF">HU200_053721</name>
</gene>
<dbReference type="SUPFAM" id="SSF81383">
    <property type="entry name" value="F-box domain"/>
    <property type="match status" value="1"/>
</dbReference>
<reference evidence="4" key="1">
    <citation type="submission" date="2020-07" db="EMBL/GenBank/DDBJ databases">
        <title>Genome sequence and genetic diversity analysis of an under-domesticated orphan crop, white fonio (Digitaria exilis).</title>
        <authorList>
            <person name="Bennetzen J.L."/>
            <person name="Chen S."/>
            <person name="Ma X."/>
            <person name="Wang X."/>
            <person name="Yssel A.E.J."/>
            <person name="Chaluvadi S.R."/>
            <person name="Johnson M."/>
            <person name="Gangashetty P."/>
            <person name="Hamidou F."/>
            <person name="Sanogo M.D."/>
            <person name="Zwaenepoel A."/>
            <person name="Wallace J."/>
            <person name="Van De Peer Y."/>
            <person name="Van Deynze A."/>
        </authorList>
    </citation>
    <scope>NUCLEOTIDE SEQUENCE</scope>
    <source>
        <tissue evidence="4">Leaves</tissue>
    </source>
</reference>
<dbReference type="EMBL" id="JACEFO010002314">
    <property type="protein sequence ID" value="KAF8666192.1"/>
    <property type="molecule type" value="Genomic_DNA"/>
</dbReference>
<proteinExistence type="predicted"/>
<evidence type="ECO:0000259" key="2">
    <source>
        <dbReference type="Pfam" id="PF12937"/>
    </source>
</evidence>
<protein>
    <recommendedName>
        <fullName evidence="6">F-box domain-containing protein</fullName>
    </recommendedName>
</protein>